<keyword evidence="4 5" id="KW-0472">Membrane</keyword>
<accession>A0A219B8I0</accession>
<dbReference type="HAMAP" id="MF_01361">
    <property type="entry name" value="UPF0391"/>
    <property type="match status" value="1"/>
</dbReference>
<dbReference type="Proteomes" id="UP000198462">
    <property type="component" value="Unassembled WGS sequence"/>
</dbReference>
<comment type="subcellular location">
    <subcellularLocation>
        <location evidence="5">Cell membrane</location>
        <topology evidence="5">Single-pass membrane protein</topology>
    </subcellularLocation>
</comment>
<dbReference type="STRING" id="1234595.C725_0022"/>
<keyword evidence="1 5" id="KW-1003">Cell membrane</keyword>
<evidence type="ECO:0000256" key="2">
    <source>
        <dbReference type="ARBA" id="ARBA00022692"/>
    </source>
</evidence>
<dbReference type="EMBL" id="NFZT01000001">
    <property type="protein sequence ID" value="OWV34058.1"/>
    <property type="molecule type" value="Genomic_DNA"/>
</dbReference>
<evidence type="ECO:0000313" key="6">
    <source>
        <dbReference type="EMBL" id="OWV34058.1"/>
    </source>
</evidence>
<dbReference type="PIRSF" id="PIRSF036466">
    <property type="entry name" value="UCP036466"/>
    <property type="match status" value="1"/>
</dbReference>
<name>A0A219B8I0_9SPHN</name>
<evidence type="ECO:0000256" key="5">
    <source>
        <dbReference type="HAMAP-Rule" id="MF_01361"/>
    </source>
</evidence>
<evidence type="ECO:0000256" key="1">
    <source>
        <dbReference type="ARBA" id="ARBA00022475"/>
    </source>
</evidence>
<dbReference type="Pfam" id="PF07043">
    <property type="entry name" value="DUF1328"/>
    <property type="match status" value="1"/>
</dbReference>
<keyword evidence="3 5" id="KW-1133">Transmembrane helix</keyword>
<evidence type="ECO:0000313" key="7">
    <source>
        <dbReference type="Proteomes" id="UP000198462"/>
    </source>
</evidence>
<sequence length="61" mass="6352">MLKLALLFLVAGLVLGLLGFGGIGGAFVGIAKILFFIALALFVLFLVLALFTGKKVKDAID</sequence>
<dbReference type="GO" id="GO:0005886">
    <property type="term" value="C:plasma membrane"/>
    <property type="evidence" value="ECO:0007669"/>
    <property type="project" value="UniProtKB-SubCell"/>
</dbReference>
<evidence type="ECO:0000256" key="4">
    <source>
        <dbReference type="ARBA" id="ARBA00023136"/>
    </source>
</evidence>
<comment type="caution">
    <text evidence="6">The sequence shown here is derived from an EMBL/GenBank/DDBJ whole genome shotgun (WGS) entry which is preliminary data.</text>
</comment>
<keyword evidence="2 5" id="KW-0812">Transmembrane</keyword>
<reference evidence="7" key="1">
    <citation type="submission" date="2017-05" db="EMBL/GenBank/DDBJ databases">
        <authorList>
            <person name="Lin X."/>
        </authorList>
    </citation>
    <scope>NUCLEOTIDE SEQUENCE [LARGE SCALE GENOMIC DNA]</scope>
    <source>
        <strain evidence="7">JLT2012</strain>
    </source>
</reference>
<organism evidence="6 7">
    <name type="scientific">Pacificimonas flava</name>
    <dbReference type="NCBI Taxonomy" id="1234595"/>
    <lineage>
        <taxon>Bacteria</taxon>
        <taxon>Pseudomonadati</taxon>
        <taxon>Pseudomonadota</taxon>
        <taxon>Alphaproteobacteria</taxon>
        <taxon>Sphingomonadales</taxon>
        <taxon>Sphingosinicellaceae</taxon>
        <taxon>Pacificimonas</taxon>
    </lineage>
</organism>
<evidence type="ECO:0000256" key="3">
    <source>
        <dbReference type="ARBA" id="ARBA00022989"/>
    </source>
</evidence>
<feature type="transmembrane region" description="Helical" evidence="5">
    <location>
        <begin position="29"/>
        <end position="51"/>
    </location>
</feature>
<protein>
    <recommendedName>
        <fullName evidence="5">UPF0391 membrane protein B5C34_11705</fullName>
    </recommendedName>
</protein>
<comment type="similarity">
    <text evidence="5">Belongs to the UPF0391 family.</text>
</comment>
<proteinExistence type="inferred from homology"/>
<dbReference type="InterPro" id="IPR009760">
    <property type="entry name" value="DUF1328"/>
</dbReference>
<keyword evidence="7" id="KW-1185">Reference proteome</keyword>
<gene>
    <name evidence="6" type="ORF">B5C34_11705</name>
</gene>
<dbReference type="RefSeq" id="WP_088712756.1">
    <property type="nucleotide sequence ID" value="NZ_NFZT01000001.1"/>
</dbReference>
<dbReference type="AlphaFoldDB" id="A0A219B8I0"/>